<accession>A0ABS2AP53</accession>
<sequence length="364" mass="35731">MAGAAAMATSAFIMPSPAHAALSGTIAVTSPSNAKIAADTAKQVVLLTVSGAGAPVLSEDTVTGVDLGGDAACQNLDTYVVTSATTISVKTPTGGCPVSSGGTAEPIVLRISGDTLTKTSAITFVPPPAIAAVGDNPVITDNSVSLLPANQVKTFNSAGGQYVRITADAAFAFDPRSSAALSVNMGGKAGTDVKVYATATGTTPLANTVAGSVGNALTFKTASGMTTTDPLVTITQNGVSKSFLPAATGVSVVTPPTVTGLSLTSGRAGDATAVTVKGTNFDKVGGNYGTTTLVKFCGQNATFAATPVNAAGTEIYAITPTAVTTMLGASKYAGPCDVVVTNSTPSAGNTSAVNAAASFTFVKE</sequence>
<dbReference type="InterPro" id="IPR013783">
    <property type="entry name" value="Ig-like_fold"/>
</dbReference>
<dbReference type="InterPro" id="IPR014756">
    <property type="entry name" value="Ig_E-set"/>
</dbReference>
<dbReference type="Proteomes" id="UP000632138">
    <property type="component" value="Unassembled WGS sequence"/>
</dbReference>
<evidence type="ECO:0000313" key="3">
    <source>
        <dbReference type="EMBL" id="MBM2621594.1"/>
    </source>
</evidence>
<organism evidence="3 4">
    <name type="scientific">Paractinoplanes ovalisporus</name>
    <dbReference type="NCBI Taxonomy" id="2810368"/>
    <lineage>
        <taxon>Bacteria</taxon>
        <taxon>Bacillati</taxon>
        <taxon>Actinomycetota</taxon>
        <taxon>Actinomycetes</taxon>
        <taxon>Micromonosporales</taxon>
        <taxon>Micromonosporaceae</taxon>
        <taxon>Paractinoplanes</taxon>
    </lineage>
</organism>
<keyword evidence="4" id="KW-1185">Reference proteome</keyword>
<evidence type="ECO:0000259" key="2">
    <source>
        <dbReference type="Pfam" id="PF01833"/>
    </source>
</evidence>
<dbReference type="EMBL" id="JAENHP010000020">
    <property type="protein sequence ID" value="MBM2621594.1"/>
    <property type="molecule type" value="Genomic_DNA"/>
</dbReference>
<proteinExistence type="predicted"/>
<gene>
    <name evidence="3" type="ORF">JIG36_39435</name>
</gene>
<evidence type="ECO:0000313" key="4">
    <source>
        <dbReference type="Proteomes" id="UP000632138"/>
    </source>
</evidence>
<dbReference type="RefSeq" id="WP_203381564.1">
    <property type="nucleotide sequence ID" value="NZ_JAENHP010000020.1"/>
</dbReference>
<feature type="domain" description="IPT/TIG" evidence="2">
    <location>
        <begin position="256"/>
        <end position="351"/>
    </location>
</feature>
<comment type="caution">
    <text evidence="3">The sequence shown here is derived from an EMBL/GenBank/DDBJ whole genome shotgun (WGS) entry which is preliminary data.</text>
</comment>
<evidence type="ECO:0000256" key="1">
    <source>
        <dbReference type="SAM" id="SignalP"/>
    </source>
</evidence>
<dbReference type="Pfam" id="PF01833">
    <property type="entry name" value="TIG"/>
    <property type="match status" value="1"/>
</dbReference>
<name>A0ABS2AP53_9ACTN</name>
<keyword evidence="1" id="KW-0732">Signal</keyword>
<dbReference type="InterPro" id="IPR002909">
    <property type="entry name" value="IPT_dom"/>
</dbReference>
<dbReference type="Gene3D" id="2.60.40.10">
    <property type="entry name" value="Immunoglobulins"/>
    <property type="match status" value="1"/>
</dbReference>
<dbReference type="SUPFAM" id="SSF81296">
    <property type="entry name" value="E set domains"/>
    <property type="match status" value="1"/>
</dbReference>
<feature type="signal peptide" evidence="1">
    <location>
        <begin position="1"/>
        <end position="20"/>
    </location>
</feature>
<reference evidence="3 4" key="1">
    <citation type="submission" date="2021-01" db="EMBL/GenBank/DDBJ databases">
        <title>Actinoplanes sp. nov. LDG1-06 isolated from lichen.</title>
        <authorList>
            <person name="Saeng-In P."/>
            <person name="Phongsopitanun W."/>
            <person name="Kanchanasin P."/>
            <person name="Yuki M."/>
            <person name="Kudo T."/>
            <person name="Ohkuma M."/>
            <person name="Tanasupawat S."/>
        </authorList>
    </citation>
    <scope>NUCLEOTIDE SEQUENCE [LARGE SCALE GENOMIC DNA]</scope>
    <source>
        <strain evidence="3 4">LDG1-06</strain>
    </source>
</reference>
<feature type="chain" id="PRO_5047014773" evidence="1">
    <location>
        <begin position="21"/>
        <end position="364"/>
    </location>
</feature>
<protein>
    <submittedName>
        <fullName evidence="3">IPT/TIG domain-containing protein</fullName>
    </submittedName>
</protein>